<dbReference type="STRING" id="1886670.PTI45_02638"/>
<keyword evidence="1" id="KW-0812">Transmembrane</keyword>
<feature type="transmembrane region" description="Helical" evidence="1">
    <location>
        <begin position="35"/>
        <end position="58"/>
    </location>
</feature>
<dbReference type="Proteomes" id="UP000094578">
    <property type="component" value="Unassembled WGS sequence"/>
</dbReference>
<reference evidence="2 3" key="1">
    <citation type="submission" date="2016-08" db="EMBL/GenBank/DDBJ databases">
        <title>Genome sequencing of Paenibacillus sp. TI45-13ar, isolated from Korean traditional nuruk.</title>
        <authorList>
            <person name="Kim S.-J."/>
        </authorList>
    </citation>
    <scope>NUCLEOTIDE SEQUENCE [LARGE SCALE GENOMIC DNA]</scope>
    <source>
        <strain evidence="2 3">TI45-13ar</strain>
    </source>
</reference>
<gene>
    <name evidence="2" type="ORF">PTI45_02638</name>
</gene>
<dbReference type="AlphaFoldDB" id="A0A1E3L4X1"/>
<keyword evidence="3" id="KW-1185">Reference proteome</keyword>
<dbReference type="EMBL" id="MDER01000044">
    <property type="protein sequence ID" value="ODP28000.1"/>
    <property type="molecule type" value="Genomic_DNA"/>
</dbReference>
<name>A0A1E3L4X1_9BACL</name>
<keyword evidence="1" id="KW-0472">Membrane</keyword>
<proteinExistence type="predicted"/>
<organism evidence="2 3">
    <name type="scientific">Paenibacillus nuruki</name>
    <dbReference type="NCBI Taxonomy" id="1886670"/>
    <lineage>
        <taxon>Bacteria</taxon>
        <taxon>Bacillati</taxon>
        <taxon>Bacillota</taxon>
        <taxon>Bacilli</taxon>
        <taxon>Bacillales</taxon>
        <taxon>Paenibacillaceae</taxon>
        <taxon>Paenibacillus</taxon>
    </lineage>
</organism>
<evidence type="ECO:0000256" key="1">
    <source>
        <dbReference type="SAM" id="Phobius"/>
    </source>
</evidence>
<evidence type="ECO:0000313" key="2">
    <source>
        <dbReference type="EMBL" id="ODP28000.1"/>
    </source>
</evidence>
<evidence type="ECO:0000313" key="3">
    <source>
        <dbReference type="Proteomes" id="UP000094578"/>
    </source>
</evidence>
<dbReference type="RefSeq" id="WP_069328043.1">
    <property type="nucleotide sequence ID" value="NZ_MDER01000044.1"/>
</dbReference>
<keyword evidence="1" id="KW-1133">Transmembrane helix</keyword>
<feature type="transmembrane region" description="Helical" evidence="1">
    <location>
        <begin position="7"/>
        <end position="29"/>
    </location>
</feature>
<protein>
    <submittedName>
        <fullName evidence="2">Uncharacterized protein</fullName>
    </submittedName>
</protein>
<sequence length="80" mass="9615">MKKVMRRILWGLSIVVFIGIITCFYLGYFMYAYGLIFLVISILFGIGQIAQVNNSVWLHQNGYDRHMRERIEREQRNREE</sequence>
<accession>A0A1E3L4X1</accession>
<comment type="caution">
    <text evidence="2">The sequence shown here is derived from an EMBL/GenBank/DDBJ whole genome shotgun (WGS) entry which is preliminary data.</text>
</comment>